<dbReference type="EMBL" id="JBFTWV010000288">
    <property type="protein sequence ID" value="KAL2782979.1"/>
    <property type="molecule type" value="Genomic_DNA"/>
</dbReference>
<protein>
    <submittedName>
        <fullName evidence="4">RmlC-like cupin domain-containing protein</fullName>
    </submittedName>
</protein>
<dbReference type="PANTHER" id="PTHR41517:SF1">
    <property type="entry name" value="CUPIN"/>
    <property type="match status" value="1"/>
</dbReference>
<reference evidence="4 5" key="1">
    <citation type="submission" date="2024-07" db="EMBL/GenBank/DDBJ databases">
        <title>Section-level genome sequencing and comparative genomics of Aspergillus sections Usti and Cavernicolus.</title>
        <authorList>
            <consortium name="Lawrence Berkeley National Laboratory"/>
            <person name="Nybo J.L."/>
            <person name="Vesth T.C."/>
            <person name="Theobald S."/>
            <person name="Frisvad J.C."/>
            <person name="Larsen T.O."/>
            <person name="Kjaerboelling I."/>
            <person name="Rothschild-Mancinelli K."/>
            <person name="Lyhne E.K."/>
            <person name="Kogle M.E."/>
            <person name="Barry K."/>
            <person name="Clum A."/>
            <person name="Na H."/>
            <person name="Ledsgaard L."/>
            <person name="Lin J."/>
            <person name="Lipzen A."/>
            <person name="Kuo A."/>
            <person name="Riley R."/>
            <person name="Mondo S."/>
            <person name="Labutti K."/>
            <person name="Haridas S."/>
            <person name="Pangalinan J."/>
            <person name="Salamov A.A."/>
            <person name="Simmons B.A."/>
            <person name="Magnuson J.K."/>
            <person name="Chen J."/>
            <person name="Drula E."/>
            <person name="Henrissat B."/>
            <person name="Wiebenga A."/>
            <person name="Lubbers R.J."/>
            <person name="Gomes A.C."/>
            <person name="Makela M.R."/>
            <person name="Stajich J."/>
            <person name="Grigoriev I.V."/>
            <person name="Mortensen U.H."/>
            <person name="De Vries R.P."/>
            <person name="Baker S.E."/>
            <person name="Andersen M.R."/>
        </authorList>
    </citation>
    <scope>NUCLEOTIDE SEQUENCE [LARGE SCALE GENOMIC DNA]</scope>
    <source>
        <strain evidence="4 5">CBS 209.92</strain>
    </source>
</reference>
<organism evidence="4 5">
    <name type="scientific">Aspergillus keveii</name>
    <dbReference type="NCBI Taxonomy" id="714993"/>
    <lineage>
        <taxon>Eukaryota</taxon>
        <taxon>Fungi</taxon>
        <taxon>Dikarya</taxon>
        <taxon>Ascomycota</taxon>
        <taxon>Pezizomycotina</taxon>
        <taxon>Eurotiomycetes</taxon>
        <taxon>Eurotiomycetidae</taxon>
        <taxon>Eurotiales</taxon>
        <taxon>Aspergillaceae</taxon>
        <taxon>Aspergillus</taxon>
        <taxon>Aspergillus subgen. Nidulantes</taxon>
    </lineage>
</organism>
<dbReference type="InterPro" id="IPR047183">
    <property type="entry name" value="GDO-like"/>
</dbReference>
<dbReference type="Proteomes" id="UP001610563">
    <property type="component" value="Unassembled WGS sequence"/>
</dbReference>
<dbReference type="Pfam" id="PF07883">
    <property type="entry name" value="Cupin_2"/>
    <property type="match status" value="1"/>
</dbReference>
<dbReference type="CDD" id="cd06992">
    <property type="entry name" value="cupin_GDO-like_C"/>
    <property type="match status" value="1"/>
</dbReference>
<sequence length="330" mass="37346">MAATKEQQQQNSDSTERLLKTLEGSNTLPLWTQMARLNPPEPNPTAVPFIWKYQSIRPSLLRAGELITEKQAERRVLMLINPTRDAPYTTDTLYAGLQLVMPNETAPAHRHTAFAMRFIIEGTGGFTAVHGRRIQMQQGDVILTPTWNYHDHGKDGSGPMIWLDGLDLPNFRHFPVHFVQHFNEARYPAEDVDSETSPLVFPWKVMKASLDGVPGDWAVKRYLRSGQREVSRVLRGCAEKLNAGCASPPRRETTSAVYHVISGSGNSVVGEQTLEWVKGDTFCVPSWYKYQHFAAAGETVYLYRFDDRPMIEALGFYRSEEMDVESLVTE</sequence>
<dbReference type="InterPro" id="IPR011051">
    <property type="entry name" value="RmlC_Cupin_sf"/>
</dbReference>
<dbReference type="SUPFAM" id="SSF51182">
    <property type="entry name" value="RmlC-like cupins"/>
    <property type="match status" value="1"/>
</dbReference>
<gene>
    <name evidence="4" type="ORF">BJX66DRAFT_350049</name>
</gene>
<accession>A0ABR4FIB0</accession>
<evidence type="ECO:0000313" key="5">
    <source>
        <dbReference type="Proteomes" id="UP001610563"/>
    </source>
</evidence>
<evidence type="ECO:0000256" key="2">
    <source>
        <dbReference type="ARBA" id="ARBA00023002"/>
    </source>
</evidence>
<keyword evidence="5" id="KW-1185">Reference proteome</keyword>
<dbReference type="CDD" id="cd02216">
    <property type="entry name" value="cupin_GDO-like_N"/>
    <property type="match status" value="1"/>
</dbReference>
<dbReference type="InterPro" id="IPR014710">
    <property type="entry name" value="RmlC-like_jellyroll"/>
</dbReference>
<dbReference type="Gene3D" id="2.60.120.10">
    <property type="entry name" value="Jelly Rolls"/>
    <property type="match status" value="1"/>
</dbReference>
<keyword evidence="2" id="KW-0560">Oxidoreductase</keyword>
<feature type="domain" description="Cupin type-2" evidence="3">
    <location>
        <begin position="97"/>
        <end position="164"/>
    </location>
</feature>
<dbReference type="PANTHER" id="PTHR41517">
    <property type="entry name" value="1,2-DIOXYGENASE PROTEIN-RELATED"/>
    <property type="match status" value="1"/>
</dbReference>
<evidence type="ECO:0000256" key="1">
    <source>
        <dbReference type="ARBA" id="ARBA00022964"/>
    </source>
</evidence>
<name>A0ABR4FIB0_9EURO</name>
<comment type="caution">
    <text evidence="4">The sequence shown here is derived from an EMBL/GenBank/DDBJ whole genome shotgun (WGS) entry which is preliminary data.</text>
</comment>
<proteinExistence type="predicted"/>
<dbReference type="InterPro" id="IPR013096">
    <property type="entry name" value="Cupin_2"/>
</dbReference>
<evidence type="ECO:0000313" key="4">
    <source>
        <dbReference type="EMBL" id="KAL2782979.1"/>
    </source>
</evidence>
<evidence type="ECO:0000259" key="3">
    <source>
        <dbReference type="Pfam" id="PF07883"/>
    </source>
</evidence>
<keyword evidence="1" id="KW-0223">Dioxygenase</keyword>